<protein>
    <recommendedName>
        <fullName evidence="1">DUF2383 domain-containing protein</fullName>
    </recommendedName>
</protein>
<dbReference type="Gene3D" id="1.20.1260.10">
    <property type="match status" value="1"/>
</dbReference>
<evidence type="ECO:0000313" key="2">
    <source>
        <dbReference type="EMBL" id="CAA9287213.1"/>
    </source>
</evidence>
<proteinExistence type="predicted"/>
<dbReference type="PIRSF" id="PIRSF029477">
    <property type="entry name" value="UCP029477"/>
    <property type="match status" value="1"/>
</dbReference>
<gene>
    <name evidence="2" type="ORF">AVDCRST_MAG95-3742</name>
</gene>
<dbReference type="EMBL" id="CADCTJ010001174">
    <property type="protein sequence ID" value="CAA9287213.1"/>
    <property type="molecule type" value="Genomic_DNA"/>
</dbReference>
<name>A0A6J4JTY8_9BACT</name>
<accession>A0A6J4JTY8</accession>
<feature type="domain" description="DUF2383" evidence="1">
    <location>
        <begin position="7"/>
        <end position="115"/>
    </location>
</feature>
<dbReference type="InterPro" id="IPR012347">
    <property type="entry name" value="Ferritin-like"/>
</dbReference>
<organism evidence="2">
    <name type="scientific">uncultured Adhaeribacter sp</name>
    <dbReference type="NCBI Taxonomy" id="448109"/>
    <lineage>
        <taxon>Bacteria</taxon>
        <taxon>Pseudomonadati</taxon>
        <taxon>Bacteroidota</taxon>
        <taxon>Cytophagia</taxon>
        <taxon>Cytophagales</taxon>
        <taxon>Hymenobacteraceae</taxon>
        <taxon>Adhaeribacter</taxon>
        <taxon>environmental samples</taxon>
    </lineage>
</organism>
<evidence type="ECO:0000259" key="1">
    <source>
        <dbReference type="Pfam" id="PF09537"/>
    </source>
</evidence>
<reference evidence="2" key="1">
    <citation type="submission" date="2020-02" db="EMBL/GenBank/DDBJ databases">
        <authorList>
            <person name="Meier V. D."/>
        </authorList>
    </citation>
    <scope>NUCLEOTIDE SEQUENCE</scope>
    <source>
        <strain evidence="2">AVDCRST_MAG95</strain>
    </source>
</reference>
<dbReference type="InterPro" id="IPR016920">
    <property type="entry name" value="UCP029477"/>
</dbReference>
<dbReference type="InterPro" id="IPR011971">
    <property type="entry name" value="CHP02284"/>
</dbReference>
<dbReference type="AlphaFoldDB" id="A0A6J4JTY8"/>
<sequence>MEKENEIVSVVSHLIERCKDGAKGYGTAAEDVHDQDLKTLFRQYAVQRDNMITELQNELHQMGKTQDESGSLEGKIHRSWIDLSSALVAKDRKRVLSECERGEDYAVSAYEKALKADLPGNLKTVVEKQYHQVKEAHDQIRDLRDEA</sequence>
<dbReference type="NCBIfam" id="TIGR02284">
    <property type="entry name" value="PA2169 family four-helix-bundle protein"/>
    <property type="match status" value="1"/>
</dbReference>
<dbReference type="InterPro" id="IPR019052">
    <property type="entry name" value="DUF2383"/>
</dbReference>
<dbReference type="Pfam" id="PF09537">
    <property type="entry name" value="DUF2383"/>
    <property type="match status" value="1"/>
</dbReference>